<dbReference type="InterPro" id="IPR011268">
    <property type="entry name" value="Purine_phosphorylase"/>
</dbReference>
<evidence type="ECO:0000256" key="5">
    <source>
        <dbReference type="ARBA" id="ARBA00013834"/>
    </source>
</evidence>
<dbReference type="InterPro" id="IPR035994">
    <property type="entry name" value="Nucleoside_phosphorylase_sf"/>
</dbReference>
<sequence length="252" mass="26876">MIITNKAVNIIRSGAEGYNPQVGIILGSGLGPFVESVEEQIIFSYDELPGFPEAGVKGHAGKLILGRVNGTEVAVLQGRAHYYEYGKADVMRTPVETIKELGCETLILTNAAGSLLPEAQPGSVMLLTDHINFTGVSPLFGETETSRFVDMGGAYNPSLCEKFRNAAKTKNITLHEGVYVWFCGPSFETPAEIRTAKLLGADAVGMSTVPEVILARFFGLKVAAESIITNMAAGMGDEDLSHTQTMENAGMA</sequence>
<dbReference type="CDD" id="cd09009">
    <property type="entry name" value="PNP-EcPNPII_like"/>
    <property type="match status" value="1"/>
</dbReference>
<keyword evidence="6" id="KW-0328">Glycosyltransferase</keyword>
<dbReference type="PANTHER" id="PTHR11904:SF9">
    <property type="entry name" value="PURINE NUCLEOSIDE PHOSPHORYLASE-RELATED"/>
    <property type="match status" value="1"/>
</dbReference>
<comment type="subunit">
    <text evidence="3">Homotrimer.</text>
</comment>
<dbReference type="EC" id="2.4.2.1" evidence="4"/>
<evidence type="ECO:0000256" key="6">
    <source>
        <dbReference type="ARBA" id="ARBA00022676"/>
    </source>
</evidence>
<evidence type="ECO:0000313" key="10">
    <source>
        <dbReference type="EMBL" id="SVD76917.1"/>
    </source>
</evidence>
<dbReference type="Pfam" id="PF01048">
    <property type="entry name" value="PNP_UDP_1"/>
    <property type="match status" value="1"/>
</dbReference>
<evidence type="ECO:0000256" key="1">
    <source>
        <dbReference type="ARBA" id="ARBA00005058"/>
    </source>
</evidence>
<dbReference type="NCBIfam" id="NF006054">
    <property type="entry name" value="PRK08202.1"/>
    <property type="match status" value="1"/>
</dbReference>
<dbReference type="EMBL" id="UINC01172045">
    <property type="protein sequence ID" value="SVD76917.1"/>
    <property type="molecule type" value="Genomic_DNA"/>
</dbReference>
<dbReference type="InterPro" id="IPR011269">
    <property type="entry name" value="PUNP"/>
</dbReference>
<accession>A0A382Y0M6</accession>
<dbReference type="GO" id="GO:0004731">
    <property type="term" value="F:purine-nucleoside phosphorylase activity"/>
    <property type="evidence" value="ECO:0007669"/>
    <property type="project" value="UniProtKB-EC"/>
</dbReference>
<dbReference type="GO" id="GO:0009116">
    <property type="term" value="P:nucleoside metabolic process"/>
    <property type="evidence" value="ECO:0007669"/>
    <property type="project" value="InterPro"/>
</dbReference>
<feature type="domain" description="Nucleoside phosphorylase" evidence="9">
    <location>
        <begin position="22"/>
        <end position="249"/>
    </location>
</feature>
<gene>
    <name evidence="10" type="ORF">METZ01_LOCUS429771</name>
</gene>
<proteinExistence type="inferred from homology"/>
<organism evidence="10">
    <name type="scientific">marine metagenome</name>
    <dbReference type="NCBI Taxonomy" id="408172"/>
    <lineage>
        <taxon>unclassified sequences</taxon>
        <taxon>metagenomes</taxon>
        <taxon>ecological metagenomes</taxon>
    </lineage>
</organism>
<evidence type="ECO:0000256" key="8">
    <source>
        <dbReference type="ARBA" id="ARBA00031036"/>
    </source>
</evidence>
<feature type="non-terminal residue" evidence="10">
    <location>
        <position position="252"/>
    </location>
</feature>
<dbReference type="InterPro" id="IPR000845">
    <property type="entry name" value="Nucleoside_phosphorylase_d"/>
</dbReference>
<dbReference type="PIRSF" id="PIRSF000477">
    <property type="entry name" value="PurNPase"/>
    <property type="match status" value="1"/>
</dbReference>
<dbReference type="PANTHER" id="PTHR11904">
    <property type="entry name" value="METHYLTHIOADENOSINE/PURINE NUCLEOSIDE PHOSPHORYLASE"/>
    <property type="match status" value="1"/>
</dbReference>
<reference evidence="10" key="1">
    <citation type="submission" date="2018-05" db="EMBL/GenBank/DDBJ databases">
        <authorList>
            <person name="Lanie J.A."/>
            <person name="Ng W.-L."/>
            <person name="Kazmierczak K.M."/>
            <person name="Andrzejewski T.M."/>
            <person name="Davidsen T.M."/>
            <person name="Wayne K.J."/>
            <person name="Tettelin H."/>
            <person name="Glass J.I."/>
            <person name="Rusch D."/>
            <person name="Podicherti R."/>
            <person name="Tsui H.-C.T."/>
            <person name="Winkler M.E."/>
        </authorList>
    </citation>
    <scope>NUCLEOTIDE SEQUENCE</scope>
</reference>
<protein>
    <recommendedName>
        <fullName evidence="5">Purine nucleoside phosphorylase</fullName>
        <ecNumber evidence="4">2.4.2.1</ecNumber>
    </recommendedName>
    <alternativeName>
        <fullName evidence="8">Inosine-guanosine phosphorylase</fullName>
    </alternativeName>
</protein>
<dbReference type="UniPathway" id="UPA00606"/>
<evidence type="ECO:0000256" key="4">
    <source>
        <dbReference type="ARBA" id="ARBA00011886"/>
    </source>
</evidence>
<evidence type="ECO:0000259" key="9">
    <source>
        <dbReference type="Pfam" id="PF01048"/>
    </source>
</evidence>
<name>A0A382Y0M6_9ZZZZ</name>
<dbReference type="NCBIfam" id="TIGR01697">
    <property type="entry name" value="PNPH-PUNA-XAPA"/>
    <property type="match status" value="1"/>
</dbReference>
<dbReference type="GO" id="GO:0005737">
    <property type="term" value="C:cytoplasm"/>
    <property type="evidence" value="ECO:0007669"/>
    <property type="project" value="TreeGrafter"/>
</dbReference>
<dbReference type="Gene3D" id="3.40.50.1580">
    <property type="entry name" value="Nucleoside phosphorylase domain"/>
    <property type="match status" value="1"/>
</dbReference>
<evidence type="ECO:0000256" key="3">
    <source>
        <dbReference type="ARBA" id="ARBA00011233"/>
    </source>
</evidence>
<evidence type="ECO:0000256" key="2">
    <source>
        <dbReference type="ARBA" id="ARBA00006751"/>
    </source>
</evidence>
<comment type="pathway">
    <text evidence="1">Purine metabolism; purine nucleoside salvage.</text>
</comment>
<keyword evidence="7" id="KW-0808">Transferase</keyword>
<dbReference type="NCBIfam" id="TIGR01698">
    <property type="entry name" value="PUNP"/>
    <property type="match status" value="1"/>
</dbReference>
<comment type="similarity">
    <text evidence="2">Belongs to the PNP/MTAP phosphorylase family.</text>
</comment>
<dbReference type="SUPFAM" id="SSF53167">
    <property type="entry name" value="Purine and uridine phosphorylases"/>
    <property type="match status" value="1"/>
</dbReference>
<dbReference type="AlphaFoldDB" id="A0A382Y0M6"/>
<evidence type="ECO:0000256" key="7">
    <source>
        <dbReference type="ARBA" id="ARBA00022679"/>
    </source>
</evidence>